<name>A0ABU1LP32_9BURK</name>
<dbReference type="EMBL" id="JAVDRP010000003">
    <property type="protein sequence ID" value="MDR6408469.1"/>
    <property type="molecule type" value="Genomic_DNA"/>
</dbReference>
<protein>
    <submittedName>
        <fullName evidence="2">ATPase</fullName>
    </submittedName>
</protein>
<dbReference type="PANTHER" id="PTHR43581">
    <property type="entry name" value="ATP/GTP PHOSPHATASE"/>
    <property type="match status" value="1"/>
</dbReference>
<dbReference type="InterPro" id="IPR027417">
    <property type="entry name" value="P-loop_NTPase"/>
</dbReference>
<reference evidence="2 3" key="1">
    <citation type="submission" date="2023-07" db="EMBL/GenBank/DDBJ databases">
        <title>Sorghum-associated microbial communities from plants grown in Nebraska, USA.</title>
        <authorList>
            <person name="Schachtman D."/>
        </authorList>
    </citation>
    <scope>NUCLEOTIDE SEQUENCE [LARGE SCALE GENOMIC DNA]</scope>
    <source>
        <strain evidence="2 3">DS1316</strain>
    </source>
</reference>
<evidence type="ECO:0000259" key="1">
    <source>
        <dbReference type="Pfam" id="PF13304"/>
    </source>
</evidence>
<feature type="domain" description="ATPase AAA-type core" evidence="1">
    <location>
        <begin position="22"/>
        <end position="369"/>
    </location>
</feature>
<dbReference type="InterPro" id="IPR003959">
    <property type="entry name" value="ATPase_AAA_core"/>
</dbReference>
<dbReference type="Proteomes" id="UP001264340">
    <property type="component" value="Unassembled WGS sequence"/>
</dbReference>
<keyword evidence="3" id="KW-1185">Reference proteome</keyword>
<dbReference type="InterPro" id="IPR051396">
    <property type="entry name" value="Bact_Antivir_Def_Nuclease"/>
</dbReference>
<dbReference type="InterPro" id="IPR014592">
    <property type="entry name" value="P-loop_UCP034888"/>
</dbReference>
<evidence type="ECO:0000313" key="3">
    <source>
        <dbReference type="Proteomes" id="UP001264340"/>
    </source>
</evidence>
<comment type="caution">
    <text evidence="2">The sequence shown here is derived from an EMBL/GenBank/DDBJ whole genome shotgun (WGS) entry which is preliminary data.</text>
</comment>
<dbReference type="SUPFAM" id="SSF52540">
    <property type="entry name" value="P-loop containing nucleoside triphosphate hydrolases"/>
    <property type="match status" value="1"/>
</dbReference>
<organism evidence="2 3">
    <name type="scientific">Paraburkholderia terricola</name>
    <dbReference type="NCBI Taxonomy" id="169427"/>
    <lineage>
        <taxon>Bacteria</taxon>
        <taxon>Pseudomonadati</taxon>
        <taxon>Pseudomonadota</taxon>
        <taxon>Betaproteobacteria</taxon>
        <taxon>Burkholderiales</taxon>
        <taxon>Burkholderiaceae</taxon>
        <taxon>Paraburkholderia</taxon>
    </lineage>
</organism>
<gene>
    <name evidence="2" type="ORF">J2804_001862</name>
</gene>
<sequence length="431" mass="49030">MRYVYINNFRGFSHSLIPLDQVNFLVGENSTGKSSFLNVLALVNNPAFWFSPVFALRDQMEHYSFDDFVSAWAKDKSYFQIGVLQTTKEKGGKIALTFNINEFCERDGELKLLRHYIISKDNLKTVLFEKNKTRYKTLSFAHRFASEDEATTEFLKLASSLRDAIGDLKSFPKDVPPNAPLPLVTSVMQNLESGGEQSNDEFKIEIPMSRNVIWIAPIRTKPKRIYDGIKIGYSPEGEHAPVLLRETLLSRAKSKTLATRLKEFGDASGLFETIVAHSFGRGAKNPFELMIRFAGAELNINNVGYGVSQALPLVVEFLTSDKSRMFSVQQPEVHLHPRAQAALGGLIFELAKDQKHAFFIETHSDYLIDRYRLSMRSNDIPPASQILFFNRTSEGNKVFPLKISKNGQYPMEQPNEFRDFFVREEMKLLGL</sequence>
<evidence type="ECO:0000313" key="2">
    <source>
        <dbReference type="EMBL" id="MDR6408469.1"/>
    </source>
</evidence>
<accession>A0ABU1LP32</accession>
<dbReference type="Pfam" id="PF13304">
    <property type="entry name" value="AAA_21"/>
    <property type="match status" value="1"/>
</dbReference>
<dbReference type="PIRSF" id="PIRSF034888">
    <property type="entry name" value="P-loop_UCP034888"/>
    <property type="match status" value="1"/>
</dbReference>
<dbReference type="PANTHER" id="PTHR43581:SF2">
    <property type="entry name" value="EXCINUCLEASE ATPASE SUBUNIT"/>
    <property type="match status" value="1"/>
</dbReference>
<dbReference type="RefSeq" id="WP_310119872.1">
    <property type="nucleotide sequence ID" value="NZ_JAVDRP010000003.1"/>
</dbReference>
<proteinExistence type="predicted"/>
<dbReference type="Gene3D" id="3.40.50.300">
    <property type="entry name" value="P-loop containing nucleotide triphosphate hydrolases"/>
    <property type="match status" value="1"/>
</dbReference>